<sequence length="388" mass="40154">MYFGQATALAAFALLDLVSGQQFILRYRFAGDDLPQVTSATRPTTGASSSSSSSSVPDSLSVPSSSASTTSAATNSISSELCSVIATVTSTVTDDTQTVTSTLMTTIRSTAPASMTTTITATEDQTSIVEESISSTTTTTVTVLTVFEALAGCAFPTLTAKKRDAPTPDALAGYADGPALSSVCDCLDLSGAPSTFTTTIATSFVTTVTELVTETLGADAPTETATETLTQSTVITSTMTSLAIETSTFAVETVTTFRIAFEGLPYNGNKFVMEGTQVALDNAGAAGDIFGIFEGRELRVQTGAGTFGPSARNALIPGAAGADVYFDTRNQPLVTCQVRRDGDGTCPLRCRAFGGDVNFRCGRYWMLGGLLDAAIAGCPPFFSWAIDP</sequence>
<accession>A0A136IMB0</accession>
<evidence type="ECO:0000313" key="4">
    <source>
        <dbReference type="Proteomes" id="UP000070501"/>
    </source>
</evidence>
<proteinExistence type="predicted"/>
<organism evidence="3 4">
    <name type="scientific">Microdochium bolleyi</name>
    <dbReference type="NCBI Taxonomy" id="196109"/>
    <lineage>
        <taxon>Eukaryota</taxon>
        <taxon>Fungi</taxon>
        <taxon>Dikarya</taxon>
        <taxon>Ascomycota</taxon>
        <taxon>Pezizomycotina</taxon>
        <taxon>Sordariomycetes</taxon>
        <taxon>Xylariomycetidae</taxon>
        <taxon>Xylariales</taxon>
        <taxon>Microdochiaceae</taxon>
        <taxon>Microdochium</taxon>
    </lineage>
</organism>
<keyword evidence="4" id="KW-1185">Reference proteome</keyword>
<evidence type="ECO:0000256" key="2">
    <source>
        <dbReference type="SAM" id="SignalP"/>
    </source>
</evidence>
<dbReference type="EMBL" id="KQ964271">
    <property type="protein sequence ID" value="KXJ86045.1"/>
    <property type="molecule type" value="Genomic_DNA"/>
</dbReference>
<name>A0A136IMB0_9PEZI</name>
<evidence type="ECO:0000256" key="1">
    <source>
        <dbReference type="SAM" id="MobiDB-lite"/>
    </source>
</evidence>
<feature type="signal peptide" evidence="2">
    <location>
        <begin position="1"/>
        <end position="20"/>
    </location>
</feature>
<dbReference type="InParanoid" id="A0A136IMB0"/>
<dbReference type="AlphaFoldDB" id="A0A136IMB0"/>
<feature type="chain" id="PRO_5007292833" evidence="2">
    <location>
        <begin position="21"/>
        <end position="388"/>
    </location>
</feature>
<gene>
    <name evidence="3" type="ORF">Micbo1qcDRAFT_209421</name>
</gene>
<reference evidence="4" key="1">
    <citation type="submission" date="2016-02" db="EMBL/GenBank/DDBJ databases">
        <title>Draft genome sequence of Microdochium bolleyi, a fungal endophyte of beachgrass.</title>
        <authorList>
            <consortium name="DOE Joint Genome Institute"/>
            <person name="David A.S."/>
            <person name="May G."/>
            <person name="Haridas S."/>
            <person name="Lim J."/>
            <person name="Wang M."/>
            <person name="Labutti K."/>
            <person name="Lipzen A."/>
            <person name="Barry K."/>
            <person name="Grigoriev I.V."/>
        </authorList>
    </citation>
    <scope>NUCLEOTIDE SEQUENCE [LARGE SCALE GENOMIC DNA]</scope>
    <source>
        <strain evidence="4">J235TASD1</strain>
    </source>
</reference>
<protein>
    <submittedName>
        <fullName evidence="3">Uncharacterized protein</fullName>
    </submittedName>
</protein>
<dbReference type="Proteomes" id="UP000070501">
    <property type="component" value="Unassembled WGS sequence"/>
</dbReference>
<keyword evidence="2" id="KW-0732">Signal</keyword>
<evidence type="ECO:0000313" key="3">
    <source>
        <dbReference type="EMBL" id="KXJ86045.1"/>
    </source>
</evidence>
<feature type="region of interest" description="Disordered" evidence="1">
    <location>
        <begin position="38"/>
        <end position="69"/>
    </location>
</feature>